<reference evidence="1 2" key="1">
    <citation type="submission" date="2016-07" db="EMBL/GenBank/DDBJ databases">
        <title>Complete genome sequence of the Lentzea guizhouensis DHS C013.</title>
        <authorList>
            <person name="Cao C."/>
        </authorList>
    </citation>
    <scope>NUCLEOTIDE SEQUENCE [LARGE SCALE GENOMIC DNA]</scope>
    <source>
        <strain evidence="1 2">DHS C013</strain>
    </source>
</reference>
<dbReference type="EMBL" id="CP016793">
    <property type="protein sequence ID" value="ANZ34752.1"/>
    <property type="molecule type" value="Genomic_DNA"/>
</dbReference>
<proteinExistence type="predicted"/>
<organism evidence="1 2">
    <name type="scientific">Lentzea guizhouensis</name>
    <dbReference type="NCBI Taxonomy" id="1586287"/>
    <lineage>
        <taxon>Bacteria</taxon>
        <taxon>Bacillati</taxon>
        <taxon>Actinomycetota</taxon>
        <taxon>Actinomycetes</taxon>
        <taxon>Pseudonocardiales</taxon>
        <taxon>Pseudonocardiaceae</taxon>
        <taxon>Lentzea</taxon>
    </lineage>
</organism>
<dbReference type="AlphaFoldDB" id="A0A1B2HAL2"/>
<evidence type="ECO:0008006" key="3">
    <source>
        <dbReference type="Google" id="ProtNLM"/>
    </source>
</evidence>
<evidence type="ECO:0000313" key="1">
    <source>
        <dbReference type="EMBL" id="ANZ34752.1"/>
    </source>
</evidence>
<protein>
    <recommendedName>
        <fullName evidence="3">FXSXX-COOH protein</fullName>
    </recommendedName>
</protein>
<sequence length="72" mass="7754">MNCELVDLTGISLDDLRHTTDESVAASVRTVLRDVSDPLHRTARMNSSGSDCSGSVLPDRVDERGPVPLITC</sequence>
<keyword evidence="2" id="KW-1185">Reference proteome</keyword>
<gene>
    <name evidence="1" type="ORF">BBK82_00315</name>
</gene>
<dbReference type="Proteomes" id="UP000093053">
    <property type="component" value="Chromosome"/>
</dbReference>
<dbReference type="KEGG" id="led:BBK82_00315"/>
<name>A0A1B2HAL2_9PSEU</name>
<evidence type="ECO:0000313" key="2">
    <source>
        <dbReference type="Proteomes" id="UP000093053"/>
    </source>
</evidence>
<dbReference type="STRING" id="1586287.BBK82_00315"/>
<accession>A0A1B2HAL2</accession>